<feature type="region of interest" description="Disordered" evidence="3">
    <location>
        <begin position="502"/>
        <end position="569"/>
    </location>
</feature>
<dbReference type="Pfam" id="PF25977">
    <property type="entry name" value="DZIP1"/>
    <property type="match status" value="1"/>
</dbReference>
<feature type="domain" description="Cilium assembly protein DZIP1" evidence="5">
    <location>
        <begin position="252"/>
        <end position="324"/>
    </location>
</feature>
<evidence type="ECO:0000259" key="5">
    <source>
        <dbReference type="Pfam" id="PF25977"/>
    </source>
</evidence>
<feature type="compositionally biased region" description="Basic and acidic residues" evidence="3">
    <location>
        <begin position="514"/>
        <end position="531"/>
    </location>
</feature>
<dbReference type="Ensembl" id="ENSCCNT00000030557.1">
    <property type="protein sequence ID" value="ENSCCNP00000023947.1"/>
    <property type="gene ID" value="ENSCCNG00000023447.1"/>
</dbReference>
<feature type="transmembrane region" description="Helical" evidence="4">
    <location>
        <begin position="190"/>
        <end position="208"/>
    </location>
</feature>
<keyword evidence="4" id="KW-1133">Transmembrane helix</keyword>
<dbReference type="PANTHER" id="PTHR21502:SF5">
    <property type="entry name" value="CILIUM ASSEMBLY PROTEIN DZIP1"/>
    <property type="match status" value="1"/>
</dbReference>
<keyword evidence="4" id="KW-0472">Membrane</keyword>
<evidence type="ECO:0000256" key="4">
    <source>
        <dbReference type="SAM" id="Phobius"/>
    </source>
</evidence>
<keyword evidence="1 2" id="KW-0175">Coiled coil</keyword>
<dbReference type="AlphaFoldDB" id="A0A8C0X9U9"/>
<feature type="compositionally biased region" description="Polar residues" evidence="3">
    <location>
        <begin position="450"/>
        <end position="462"/>
    </location>
</feature>
<dbReference type="InterPro" id="IPR058883">
    <property type="entry name" value="DZIP1_dom"/>
</dbReference>
<evidence type="ECO:0000256" key="3">
    <source>
        <dbReference type="SAM" id="MobiDB-lite"/>
    </source>
</evidence>
<accession>A0A8C0X9U9</accession>
<organism evidence="6">
    <name type="scientific">Castor canadensis</name>
    <name type="common">American beaver</name>
    <dbReference type="NCBI Taxonomy" id="51338"/>
    <lineage>
        <taxon>Eukaryota</taxon>
        <taxon>Metazoa</taxon>
        <taxon>Chordata</taxon>
        <taxon>Craniata</taxon>
        <taxon>Vertebrata</taxon>
        <taxon>Euteleostomi</taxon>
        <taxon>Mammalia</taxon>
        <taxon>Eutheria</taxon>
        <taxon>Euarchontoglires</taxon>
        <taxon>Glires</taxon>
        <taxon>Rodentia</taxon>
        <taxon>Castorimorpha</taxon>
        <taxon>Castoridae</taxon>
        <taxon>Castor</taxon>
    </lineage>
</organism>
<feature type="compositionally biased region" description="Low complexity" evidence="3">
    <location>
        <begin position="421"/>
        <end position="431"/>
    </location>
</feature>
<keyword evidence="4" id="KW-0812">Transmembrane</keyword>
<feature type="coiled-coil region" evidence="2">
    <location>
        <begin position="139"/>
        <end position="173"/>
    </location>
</feature>
<feature type="region of interest" description="Disordered" evidence="3">
    <location>
        <begin position="373"/>
        <end position="400"/>
    </location>
</feature>
<dbReference type="GO" id="GO:0060271">
    <property type="term" value="P:cilium assembly"/>
    <property type="evidence" value="ECO:0007669"/>
    <property type="project" value="TreeGrafter"/>
</dbReference>
<evidence type="ECO:0000256" key="1">
    <source>
        <dbReference type="ARBA" id="ARBA00023054"/>
    </source>
</evidence>
<evidence type="ECO:0000256" key="2">
    <source>
        <dbReference type="SAM" id="Coils"/>
    </source>
</evidence>
<feature type="compositionally biased region" description="Acidic residues" evidence="3">
    <location>
        <begin position="503"/>
        <end position="513"/>
    </location>
</feature>
<dbReference type="GO" id="GO:0005737">
    <property type="term" value="C:cytoplasm"/>
    <property type="evidence" value="ECO:0007669"/>
    <property type="project" value="TreeGrafter"/>
</dbReference>
<feature type="compositionally biased region" description="Acidic residues" evidence="3">
    <location>
        <begin position="438"/>
        <end position="449"/>
    </location>
</feature>
<gene>
    <name evidence="6" type="primary">Dzip1</name>
</gene>
<feature type="region of interest" description="Disordered" evidence="3">
    <location>
        <begin position="413"/>
        <end position="490"/>
    </location>
</feature>
<protein>
    <recommendedName>
        <fullName evidence="5">Cilium assembly protein DZIP1 domain-containing protein</fullName>
    </recommendedName>
</protein>
<reference evidence="6" key="1">
    <citation type="submission" date="2023-09" db="UniProtKB">
        <authorList>
            <consortium name="Ensembl"/>
        </authorList>
    </citation>
    <scope>IDENTIFICATION</scope>
</reference>
<dbReference type="PANTHER" id="PTHR21502">
    <property type="entry name" value="ZINC FINGER PROTEIN DZIP1"/>
    <property type="match status" value="1"/>
</dbReference>
<dbReference type="GO" id="GO:0036064">
    <property type="term" value="C:ciliary basal body"/>
    <property type="evidence" value="ECO:0007669"/>
    <property type="project" value="TreeGrafter"/>
</dbReference>
<proteinExistence type="predicted"/>
<sequence>MRLSKEYEMQKTKEEDFLKLFDRWKEEEKEKLVDEMEKVKEMFMKEFKELTSKNSALEFQLSEIQKSNMQIKSNIGTLKDAHEFKEDRSPYPQDFQNVMQLLDSQESKWTARVQVLHQEHKKEKGRLLSHIEKLRTSMIDDLNASNVFYKKRIEELGQRLQEQNELIITQKQQVSLYAHMNNKKKKERKLMFIVLLSFCIILILSSLIEQTFSSHILEPIEELSEEEKGRENEQQLNKKTHLRKTLKTNPSFTKEIRAILEQNLVKKLETLGINANIRGIPSDHLNRVLRTVELGRHEQERKIPNIQQIRESLEHQVSCKIEEKAFLSSDKYSIPQMDTFSAGEIPKAIQLPPKSKPLVRQRPVFTEKAAVPKSKKNIIDDPFPRKASSIVTPPFSSEEELDEDDFIQAYMSPDLLPTQPSKSSKSGFGKSTIISDTDGTEGSEVEDSDASSPKPTGTSFKTQTEKVEKMVSQQRNGSKPAPGMNVPDMFIKKEEEELKCIDVDDDDWDISSLEEEKSLGEKNGKEHKEPPPVKNEPNSTQVPSVWGAFIPRPPKGEGLQENESSTLKSSLVTVTDWSDFLDV</sequence>
<evidence type="ECO:0000313" key="6">
    <source>
        <dbReference type="Ensembl" id="ENSCCNP00000023947.1"/>
    </source>
</evidence>
<name>A0A8C0X9U9_CASCN</name>
<dbReference type="InterPro" id="IPR051241">
    <property type="entry name" value="DZIP_RILPL"/>
</dbReference>